<dbReference type="RefSeq" id="WP_054784238.1">
    <property type="nucleotide sequence ID" value="NZ_FPBD01000006.1"/>
</dbReference>
<dbReference type="EMBL" id="FPBD01000006">
    <property type="protein sequence ID" value="SFU00256.1"/>
    <property type="molecule type" value="Genomic_DNA"/>
</dbReference>
<dbReference type="InterPro" id="IPR015590">
    <property type="entry name" value="Aldehyde_DH_dom"/>
</dbReference>
<keyword evidence="2 4" id="KW-0560">Oxidoreductase</keyword>
<dbReference type="InterPro" id="IPR016160">
    <property type="entry name" value="Ald_DH_CS_CYS"/>
</dbReference>
<dbReference type="Pfam" id="PF00171">
    <property type="entry name" value="Aldedh"/>
    <property type="match status" value="1"/>
</dbReference>
<dbReference type="InterPro" id="IPR016163">
    <property type="entry name" value="Ald_DH_C"/>
</dbReference>
<dbReference type="Gene3D" id="3.40.605.10">
    <property type="entry name" value="Aldehyde Dehydrogenase, Chain A, domain 1"/>
    <property type="match status" value="1"/>
</dbReference>
<dbReference type="Proteomes" id="UP000183371">
    <property type="component" value="Unassembled WGS sequence"/>
</dbReference>
<evidence type="ECO:0000313" key="7">
    <source>
        <dbReference type="Proteomes" id="UP000183371"/>
    </source>
</evidence>
<dbReference type="PROSITE" id="PS00070">
    <property type="entry name" value="ALDEHYDE_DEHYDR_CYS"/>
    <property type="match status" value="1"/>
</dbReference>
<feature type="domain" description="Aldehyde dehydrogenase" evidence="5">
    <location>
        <begin position="28"/>
        <end position="487"/>
    </location>
</feature>
<evidence type="ECO:0000259" key="5">
    <source>
        <dbReference type="Pfam" id="PF00171"/>
    </source>
</evidence>
<evidence type="ECO:0000256" key="4">
    <source>
        <dbReference type="RuleBase" id="RU003345"/>
    </source>
</evidence>
<dbReference type="SUPFAM" id="SSF53720">
    <property type="entry name" value="ALDH-like"/>
    <property type="match status" value="1"/>
</dbReference>
<protein>
    <submittedName>
        <fullName evidence="6">Aldehyde dehydrogenase (NAD+)</fullName>
    </submittedName>
</protein>
<dbReference type="FunFam" id="3.40.605.10:FF:000007">
    <property type="entry name" value="NAD/NADP-dependent betaine aldehyde dehydrogenase"/>
    <property type="match status" value="1"/>
</dbReference>
<organism evidence="6 7">
    <name type="scientific">Pseudovibrio denitrificans</name>
    <dbReference type="NCBI Taxonomy" id="258256"/>
    <lineage>
        <taxon>Bacteria</taxon>
        <taxon>Pseudomonadati</taxon>
        <taxon>Pseudomonadota</taxon>
        <taxon>Alphaproteobacteria</taxon>
        <taxon>Hyphomicrobiales</taxon>
        <taxon>Stappiaceae</taxon>
        <taxon>Pseudovibrio</taxon>
    </lineage>
</organism>
<keyword evidence="7" id="KW-1185">Reference proteome</keyword>
<feature type="active site" evidence="3">
    <location>
        <position position="261"/>
    </location>
</feature>
<dbReference type="InterPro" id="IPR016161">
    <property type="entry name" value="Ald_DH/histidinol_DH"/>
</dbReference>
<evidence type="ECO:0000313" key="6">
    <source>
        <dbReference type="EMBL" id="SFU00256.1"/>
    </source>
</evidence>
<comment type="similarity">
    <text evidence="1 4">Belongs to the aldehyde dehydrogenase family.</text>
</comment>
<sequence length="492" mass="52061">MTEFGATLSSQNLKKYRALINGLQCDASSSETIDMICPSTGLPYATIPRCSAADVGKAVSSARSALESSEWSRMSAGERGQCLLKLAELVEANKDHLAELESRDTGKPLSQGYGDIAAAVQYFRFYGGAADKITGETLPIATDYLAMTVREPHGVVASIVPWNYPMQIFARVAGASLAMGNTLVVKPSEDACLSVIETANLALEAGFPAGTLNILTGLGEEAGAALSYNPEVDFITFTGSPDVGAMIQSAAARNHIGCTLELGGKSPQILFEDADLSKALPIIQDCILKNGGQTCSAGSRLLVHQSRWEEAVDTLRSSFRSVVSGQYKDCLDLGPLINASQLRRVNAFCEQAEADGITLIGEGTIAPDAPTEGYYTTAKVYGPVPIDHPLAQDEVFGPVLSVIPFRTEEEAIRIANGTAYGLVAGIWTKDIVRATRVAKAIRSGQVFVNTYGAGGGVELPFGGVKKSGHGREKGFEALKEFSVLKTIVVSHA</sequence>
<evidence type="ECO:0000256" key="1">
    <source>
        <dbReference type="ARBA" id="ARBA00009986"/>
    </source>
</evidence>
<dbReference type="InterPro" id="IPR016162">
    <property type="entry name" value="Ald_DH_N"/>
</dbReference>
<dbReference type="PANTHER" id="PTHR11699">
    <property type="entry name" value="ALDEHYDE DEHYDROGENASE-RELATED"/>
    <property type="match status" value="1"/>
</dbReference>
<dbReference type="PROSITE" id="PS00687">
    <property type="entry name" value="ALDEHYDE_DEHYDR_GLU"/>
    <property type="match status" value="1"/>
</dbReference>
<proteinExistence type="inferred from homology"/>
<dbReference type="CDD" id="cd07109">
    <property type="entry name" value="ALDH_AAS00426"/>
    <property type="match status" value="1"/>
</dbReference>
<evidence type="ECO:0000256" key="3">
    <source>
        <dbReference type="PROSITE-ProRule" id="PRU10007"/>
    </source>
</evidence>
<reference evidence="7" key="1">
    <citation type="submission" date="2016-10" db="EMBL/GenBank/DDBJ databases">
        <authorList>
            <person name="Varghese N."/>
            <person name="Submissions S."/>
        </authorList>
    </citation>
    <scope>NUCLEOTIDE SEQUENCE [LARGE SCALE GENOMIC DNA]</scope>
    <source>
        <strain evidence="7">DSM 17465</strain>
    </source>
</reference>
<evidence type="ECO:0000256" key="2">
    <source>
        <dbReference type="ARBA" id="ARBA00023002"/>
    </source>
</evidence>
<dbReference type="AlphaFoldDB" id="A0A1I7CLE3"/>
<dbReference type="Gene3D" id="3.40.309.10">
    <property type="entry name" value="Aldehyde Dehydrogenase, Chain A, domain 2"/>
    <property type="match status" value="1"/>
</dbReference>
<gene>
    <name evidence="6" type="ORF">SAMN05444141_106116</name>
</gene>
<dbReference type="GO" id="GO:0016620">
    <property type="term" value="F:oxidoreductase activity, acting on the aldehyde or oxo group of donors, NAD or NADP as acceptor"/>
    <property type="evidence" value="ECO:0007669"/>
    <property type="project" value="InterPro"/>
</dbReference>
<name>A0A1I7CLE3_9HYPH</name>
<dbReference type="InterPro" id="IPR029510">
    <property type="entry name" value="Ald_DH_CS_GLU"/>
</dbReference>
<accession>A0A1I7CLE3</accession>